<protein>
    <recommendedName>
        <fullName evidence="3">SH3b domain-containing protein</fullName>
    </recommendedName>
</protein>
<dbReference type="RefSeq" id="WP_099623717.1">
    <property type="nucleotide sequence ID" value="NZ_CP024201.1"/>
</dbReference>
<sequence length="182" mass="19432">MQTAVLVALAALAWMGQGTPTTDQGRAPRVVDFHACDVDLNVTDPDPAGLNIRMGPSSATGRLTALVPQGEWIQVHVIGQTEDWYQIDRAVAVTDGEETAERVLFEGTGWVHASKVGDVDLNAGAEILDRPGGKVILRAPLDGSAPPPYRITGCTGRYLKLEMEGRAGFTTGWCANQRTTCS</sequence>
<reference evidence="1 2" key="1">
    <citation type="submission" date="2017-10" db="EMBL/GenBank/DDBJ databases">
        <title>Genome sequence of Caulobacter mirabilis FWC38.</title>
        <authorList>
            <person name="Fiebig A."/>
            <person name="Crosson S."/>
        </authorList>
    </citation>
    <scope>NUCLEOTIDE SEQUENCE [LARGE SCALE GENOMIC DNA]</scope>
    <source>
        <strain evidence="1 2">FWC 38</strain>
    </source>
</reference>
<dbReference type="EMBL" id="CP024201">
    <property type="protein sequence ID" value="ATQ44469.1"/>
    <property type="molecule type" value="Genomic_DNA"/>
</dbReference>
<accession>A0A2D2B2I6</accession>
<dbReference type="KEGG" id="cmb:CSW64_19800"/>
<evidence type="ECO:0000313" key="1">
    <source>
        <dbReference type="EMBL" id="ATQ44469.1"/>
    </source>
</evidence>
<dbReference type="Gene3D" id="2.30.30.40">
    <property type="entry name" value="SH3 Domains"/>
    <property type="match status" value="1"/>
</dbReference>
<gene>
    <name evidence="1" type="ORF">CSW64_19800</name>
</gene>
<name>A0A2D2B2I6_9CAUL</name>
<dbReference type="Proteomes" id="UP000228945">
    <property type="component" value="Chromosome"/>
</dbReference>
<evidence type="ECO:0000313" key="2">
    <source>
        <dbReference type="Proteomes" id="UP000228945"/>
    </source>
</evidence>
<organism evidence="1 2">
    <name type="scientific">Caulobacter mirabilis</name>
    <dbReference type="NCBI Taxonomy" id="69666"/>
    <lineage>
        <taxon>Bacteria</taxon>
        <taxon>Pseudomonadati</taxon>
        <taxon>Pseudomonadota</taxon>
        <taxon>Alphaproteobacteria</taxon>
        <taxon>Caulobacterales</taxon>
        <taxon>Caulobacteraceae</taxon>
        <taxon>Caulobacter</taxon>
    </lineage>
</organism>
<dbReference type="OrthoDB" id="7596208at2"/>
<dbReference type="AlphaFoldDB" id="A0A2D2B2I6"/>
<proteinExistence type="predicted"/>
<evidence type="ECO:0008006" key="3">
    <source>
        <dbReference type="Google" id="ProtNLM"/>
    </source>
</evidence>
<keyword evidence="2" id="KW-1185">Reference proteome</keyword>